<dbReference type="EMBL" id="MGAC01000040">
    <property type="protein sequence ID" value="OGK37474.1"/>
    <property type="molecule type" value="Genomic_DNA"/>
</dbReference>
<dbReference type="PANTHER" id="PTHR47917">
    <property type="match status" value="1"/>
</dbReference>
<organism evidence="2 3">
    <name type="scientific">Candidatus Roizmanbacteria bacterium RIFCSPHIGHO2_12_FULL_41_11</name>
    <dbReference type="NCBI Taxonomy" id="1802052"/>
    <lineage>
        <taxon>Bacteria</taxon>
        <taxon>Candidatus Roizmaniibacteriota</taxon>
    </lineage>
</organism>
<dbReference type="AlphaFoldDB" id="A0A1F7I297"/>
<dbReference type="SUPFAM" id="SSF144010">
    <property type="entry name" value="CofE-like"/>
    <property type="match status" value="1"/>
</dbReference>
<protein>
    <recommendedName>
        <fullName evidence="1">Coenzyme F420:L-glutamate ligase-like domain-containing protein</fullName>
    </recommendedName>
</protein>
<evidence type="ECO:0000313" key="2">
    <source>
        <dbReference type="EMBL" id="OGK37474.1"/>
    </source>
</evidence>
<dbReference type="Proteomes" id="UP000176803">
    <property type="component" value="Unassembled WGS sequence"/>
</dbReference>
<evidence type="ECO:0000259" key="1">
    <source>
        <dbReference type="Pfam" id="PF01996"/>
    </source>
</evidence>
<dbReference type="PANTHER" id="PTHR47917:SF1">
    <property type="entry name" value="COENZYME F420:L-GLUTAMATE LIGASE"/>
    <property type="match status" value="1"/>
</dbReference>
<dbReference type="GO" id="GO:0052618">
    <property type="term" value="F:coenzyme F420-0:L-glutamate ligase activity"/>
    <property type="evidence" value="ECO:0007669"/>
    <property type="project" value="TreeGrafter"/>
</dbReference>
<accession>A0A1F7I297</accession>
<name>A0A1F7I297_9BACT</name>
<proteinExistence type="predicted"/>
<reference evidence="2 3" key="1">
    <citation type="journal article" date="2016" name="Nat. Commun.">
        <title>Thousands of microbial genomes shed light on interconnected biogeochemical processes in an aquifer system.</title>
        <authorList>
            <person name="Anantharaman K."/>
            <person name="Brown C.T."/>
            <person name="Hug L.A."/>
            <person name="Sharon I."/>
            <person name="Castelle C.J."/>
            <person name="Probst A.J."/>
            <person name="Thomas B.C."/>
            <person name="Singh A."/>
            <person name="Wilkins M.J."/>
            <person name="Karaoz U."/>
            <person name="Brodie E.L."/>
            <person name="Williams K.H."/>
            <person name="Hubbard S.S."/>
            <person name="Banfield J.F."/>
        </authorList>
    </citation>
    <scope>NUCLEOTIDE SEQUENCE [LARGE SCALE GENOMIC DNA]</scope>
</reference>
<dbReference type="Gene3D" id="3.30.1330.100">
    <property type="entry name" value="CofE-like"/>
    <property type="match status" value="1"/>
</dbReference>
<evidence type="ECO:0000313" key="3">
    <source>
        <dbReference type="Proteomes" id="UP000176803"/>
    </source>
</evidence>
<dbReference type="InterPro" id="IPR002847">
    <property type="entry name" value="F420-0_gamma-glut_ligase-dom"/>
</dbReference>
<dbReference type="Pfam" id="PF01996">
    <property type="entry name" value="F420_ligase"/>
    <property type="match status" value="1"/>
</dbReference>
<sequence>MVVTGIKTHKITQKDKDIFRILDRYVKKLSEKSIVAVASKIVAITEGRVVKIQSSESRIQNSNKQKDELIRQESEFYLPRSENPYNVSLTITGGTLVASAGIDESNGNGYYILWPKDPQKTANRIRKWLKVRFNLKDVGVIITDSRTTPLRWGVTGFCLAYSGFEPLKNYIGKKDIFGKRLDYTTLSIIDNLAGASSLVMGEGNEQTPIAVIEKIPGIVFKEKNPTKKDLGKIKITIDEDLYGPFLKNVNWKKGDA</sequence>
<gene>
    <name evidence="2" type="ORF">A3F03_02720</name>
</gene>
<comment type="caution">
    <text evidence="2">The sequence shown here is derived from an EMBL/GenBank/DDBJ whole genome shotgun (WGS) entry which is preliminary data.</text>
</comment>
<feature type="domain" description="Coenzyme F420:L-glutamate ligase-like" evidence="1">
    <location>
        <begin position="5"/>
        <end position="212"/>
    </location>
</feature>
<dbReference type="Gene3D" id="3.90.1660.10">
    <property type="entry name" value="CofE-like domain"/>
    <property type="match status" value="1"/>
</dbReference>